<keyword evidence="3" id="KW-1185">Reference proteome</keyword>
<dbReference type="EMBL" id="VIFM01000007">
    <property type="protein sequence ID" value="TQF17417.1"/>
    <property type="molecule type" value="Genomic_DNA"/>
</dbReference>
<dbReference type="InterPro" id="IPR013517">
    <property type="entry name" value="FG-GAP"/>
</dbReference>
<keyword evidence="1" id="KW-0732">Signal</keyword>
<dbReference type="Gene3D" id="2.40.128.340">
    <property type="match status" value="3"/>
</dbReference>
<evidence type="ECO:0000313" key="3">
    <source>
        <dbReference type="Proteomes" id="UP000315369"/>
    </source>
</evidence>
<protein>
    <recommendedName>
        <fullName evidence="4">Peptidase metallopeptidase domain-containing protein</fullName>
    </recommendedName>
</protein>
<organism evidence="2 3">
    <name type="scientific">Myxococcus llanfairpwllgwyngyllgogerychwyrndrobwllllantysiliogogogochensis</name>
    <dbReference type="NCBI Taxonomy" id="2590453"/>
    <lineage>
        <taxon>Bacteria</taxon>
        <taxon>Pseudomonadati</taxon>
        <taxon>Myxococcota</taxon>
        <taxon>Myxococcia</taxon>
        <taxon>Myxococcales</taxon>
        <taxon>Cystobacterineae</taxon>
        <taxon>Myxococcaceae</taxon>
        <taxon>Myxococcus</taxon>
    </lineage>
</organism>
<dbReference type="Gene3D" id="3.40.390.10">
    <property type="entry name" value="Collagenase (Catalytic Domain)"/>
    <property type="match status" value="1"/>
</dbReference>
<proteinExistence type="predicted"/>
<reference evidence="2 3" key="1">
    <citation type="submission" date="2019-06" db="EMBL/GenBank/DDBJ databases">
        <authorList>
            <person name="Livingstone P."/>
            <person name="Whitworth D."/>
        </authorList>
    </citation>
    <scope>NUCLEOTIDE SEQUENCE [LARGE SCALE GENOMIC DNA]</scope>
    <source>
        <strain evidence="2 3">AM401</strain>
    </source>
</reference>
<evidence type="ECO:0000313" key="2">
    <source>
        <dbReference type="EMBL" id="TQF17417.1"/>
    </source>
</evidence>
<dbReference type="GO" id="GO:0008237">
    <property type="term" value="F:metallopeptidase activity"/>
    <property type="evidence" value="ECO:0007669"/>
    <property type="project" value="InterPro"/>
</dbReference>
<dbReference type="PROSITE" id="PS51257">
    <property type="entry name" value="PROKAR_LIPOPROTEIN"/>
    <property type="match status" value="1"/>
</dbReference>
<accession>A0A540X856</accession>
<dbReference type="InterPro" id="IPR028994">
    <property type="entry name" value="Integrin_alpha_N"/>
</dbReference>
<dbReference type="Proteomes" id="UP000315369">
    <property type="component" value="Unassembled WGS sequence"/>
</dbReference>
<dbReference type="PANTHER" id="PTHR46580">
    <property type="entry name" value="SENSOR KINASE-RELATED"/>
    <property type="match status" value="1"/>
</dbReference>
<name>A0A540X856_9BACT</name>
<dbReference type="InterPro" id="IPR024079">
    <property type="entry name" value="MetalloPept_cat_dom_sf"/>
</dbReference>
<dbReference type="OrthoDB" id="9008848at2"/>
<evidence type="ECO:0008006" key="4">
    <source>
        <dbReference type="Google" id="ProtNLM"/>
    </source>
</evidence>
<dbReference type="SUPFAM" id="SSF69318">
    <property type="entry name" value="Integrin alpha N-terminal domain"/>
    <property type="match status" value="2"/>
</dbReference>
<evidence type="ECO:0000256" key="1">
    <source>
        <dbReference type="ARBA" id="ARBA00022729"/>
    </source>
</evidence>
<comment type="caution">
    <text evidence="2">The sequence shown here is derived from an EMBL/GenBank/DDBJ whole genome shotgun (WGS) entry which is preliminary data.</text>
</comment>
<gene>
    <name evidence="2" type="ORF">FJV41_02970</name>
</gene>
<dbReference type="PANTHER" id="PTHR46580:SF2">
    <property type="entry name" value="MAM DOMAIN-CONTAINING PROTEIN"/>
    <property type="match status" value="1"/>
</dbReference>
<dbReference type="SUPFAM" id="SSF55486">
    <property type="entry name" value="Metalloproteases ('zincins'), catalytic domain"/>
    <property type="match status" value="1"/>
</dbReference>
<dbReference type="AlphaFoldDB" id="A0A540X856"/>
<sequence length="607" mass="66100">MFIETSRHRNTGLSGARGLLLTMGAGLLVACGAPMDSTPTSDASLVAIGTSEQSLYVDSDEVWGRPNLTVCWDTPGFATEKEWVRTSIRDTWEKESNLVFSGWGACPSSADIRITISDEGPHTEGLGTEIEDEDEGMVLNFTFANWSPSCASSAAQREHCIRSIGVHEFGHALGFAHEHNRGDTPSTCTTPSQGSDGDTYVGAWDLMSVMNYCSPTWNNGGQLSTTDIQGVRQFYGQPRGADQQFHVAKVDSDFRADILQTYRGWGSIPMCRSTGSGWTCTNPSATVYNWGSPEQRYVTGDFNGDGRTDLVQTYRFWASYPVCYSTGLGAWSCANPYADIYNWGTGSQRFITGDFSGDGKTDIAQAYHDSSMLPVCRSTGTGWSCNNPAATLRTTDSPEVRYLSGDFNGDGRDDIAQAYRRWLTQPVCLSTGTAWSCSNPSVAMYDAGNAEQDFLTGDFNGDGRDDVLQSYRGWNAMPLCYGLASATWSCNIPSGTFYNSGSHEQQMLTGDFNGDGRTDIIQTYRGWGSIPTCYSTGSGWSCSNSPATIYNSGSSEQRFMAADVNGDGRTDVVQVHRSWARYPVCLSTGTGWNCGNWLSTVYDIGTY</sequence>
<dbReference type="Pfam" id="PF13517">
    <property type="entry name" value="FG-GAP_3"/>
    <property type="match status" value="1"/>
</dbReference>